<feature type="transmembrane region" description="Helical" evidence="7">
    <location>
        <begin position="411"/>
        <end position="434"/>
    </location>
</feature>
<keyword evidence="10" id="KW-1185">Reference proteome</keyword>
<dbReference type="AlphaFoldDB" id="A0A9D4V1W3"/>
<keyword evidence="6 7" id="KW-0472">Membrane</keyword>
<reference evidence="9" key="1">
    <citation type="submission" date="2021-01" db="EMBL/GenBank/DDBJ databases">
        <title>Adiantum capillus-veneris genome.</title>
        <authorList>
            <person name="Fang Y."/>
            <person name="Liao Q."/>
        </authorList>
    </citation>
    <scope>NUCLEOTIDE SEQUENCE</scope>
    <source>
        <strain evidence="9">H3</strain>
        <tissue evidence="9">Leaf</tissue>
    </source>
</reference>
<dbReference type="Pfam" id="PF01490">
    <property type="entry name" value="Aa_trans"/>
    <property type="match status" value="1"/>
</dbReference>
<feature type="transmembrane region" description="Helical" evidence="7">
    <location>
        <begin position="261"/>
        <end position="282"/>
    </location>
</feature>
<organism evidence="9 10">
    <name type="scientific">Adiantum capillus-veneris</name>
    <name type="common">Maidenhair fern</name>
    <dbReference type="NCBI Taxonomy" id="13818"/>
    <lineage>
        <taxon>Eukaryota</taxon>
        <taxon>Viridiplantae</taxon>
        <taxon>Streptophyta</taxon>
        <taxon>Embryophyta</taxon>
        <taxon>Tracheophyta</taxon>
        <taxon>Polypodiopsida</taxon>
        <taxon>Polypodiidae</taxon>
        <taxon>Polypodiales</taxon>
        <taxon>Pteridineae</taxon>
        <taxon>Pteridaceae</taxon>
        <taxon>Vittarioideae</taxon>
        <taxon>Adiantum</taxon>
    </lineage>
</organism>
<evidence type="ECO:0000256" key="2">
    <source>
        <dbReference type="ARBA" id="ARBA00022448"/>
    </source>
</evidence>
<evidence type="ECO:0000256" key="3">
    <source>
        <dbReference type="ARBA" id="ARBA00022692"/>
    </source>
</evidence>
<gene>
    <name evidence="9" type="ORF">GOP47_0007873</name>
</gene>
<evidence type="ECO:0000256" key="4">
    <source>
        <dbReference type="ARBA" id="ARBA00022970"/>
    </source>
</evidence>
<evidence type="ECO:0000259" key="8">
    <source>
        <dbReference type="Pfam" id="PF01490"/>
    </source>
</evidence>
<feature type="transmembrane region" description="Helical" evidence="7">
    <location>
        <begin position="352"/>
        <end position="372"/>
    </location>
</feature>
<feature type="transmembrane region" description="Helical" evidence="7">
    <location>
        <begin position="59"/>
        <end position="81"/>
    </location>
</feature>
<evidence type="ECO:0000256" key="1">
    <source>
        <dbReference type="ARBA" id="ARBA00004370"/>
    </source>
</evidence>
<dbReference type="OrthoDB" id="40134at2759"/>
<proteinExistence type="predicted"/>
<evidence type="ECO:0000313" key="9">
    <source>
        <dbReference type="EMBL" id="KAI5078049.1"/>
    </source>
</evidence>
<feature type="transmembrane region" description="Helical" evidence="7">
    <location>
        <begin position="378"/>
        <end position="399"/>
    </location>
</feature>
<feature type="transmembrane region" description="Helical" evidence="7">
    <location>
        <begin position="221"/>
        <end position="240"/>
    </location>
</feature>
<keyword evidence="5 7" id="KW-1133">Transmembrane helix</keyword>
<protein>
    <recommendedName>
        <fullName evidence="8">Amino acid transporter transmembrane domain-containing protein</fullName>
    </recommendedName>
</protein>
<keyword evidence="2" id="KW-0813">Transport</keyword>
<dbReference type="Proteomes" id="UP000886520">
    <property type="component" value="Chromosome 7"/>
</dbReference>
<evidence type="ECO:0000256" key="7">
    <source>
        <dbReference type="SAM" id="Phobius"/>
    </source>
</evidence>
<dbReference type="EMBL" id="JABFUD020000007">
    <property type="protein sequence ID" value="KAI5078049.1"/>
    <property type="molecule type" value="Genomic_DNA"/>
</dbReference>
<dbReference type="PANTHER" id="PTHR48017">
    <property type="entry name" value="OS05G0424000 PROTEIN-RELATED"/>
    <property type="match status" value="1"/>
</dbReference>
<keyword evidence="4" id="KW-0029">Amino-acid transport</keyword>
<evidence type="ECO:0000313" key="10">
    <source>
        <dbReference type="Proteomes" id="UP000886520"/>
    </source>
</evidence>
<sequence length="450" mass="48592">MGTNICPATPLLKHPSAAPEDAGAKFVLESKGTWLHAGYHLTSATAGTPLLALPYAMAALGWTPGLIALVVAAVISFYTCYMLSLTVEKLELDGKHCLRFWDVALHTIGPSWAYYVVAPLQYLGCFIVVVALILLGGQTLEGIFAEILVDNILKLYDCIVIVGIFVLFLSQLPSFHSLRHLNLLSTLLCLGFCICGIAGSVISGLSSEAPIKDYSVQGSSIHIMFGVFNSVSIMMTAYANPIIVEIQATLEPPSTAKILKGLLVCYSVVLSTFFSVSISGYWAFGNSVAGVVFTSMEPFAPLWLTILGNAFGCIQTIIATVVYLQPMFAKYEGMVADVNAEQFSLRNVFPRIVGRSLLVGIAVLLAAMLPFFEDFSALMGAFGFIPLCIILPLWFYNVVFDGKRTLRNRLVHMLNGVIIGISMVVTALGTIAAVRKIVLDIDTYSLFPAS</sequence>
<name>A0A9D4V1W3_ADICA</name>
<feature type="domain" description="Amino acid transporter transmembrane" evidence="8">
    <location>
        <begin position="31"/>
        <end position="433"/>
    </location>
</feature>
<comment type="subcellular location">
    <subcellularLocation>
        <location evidence="1">Membrane</location>
    </subcellularLocation>
</comment>
<comment type="caution">
    <text evidence="9">The sequence shown here is derived from an EMBL/GenBank/DDBJ whole genome shotgun (WGS) entry which is preliminary data.</text>
</comment>
<evidence type="ECO:0000256" key="6">
    <source>
        <dbReference type="ARBA" id="ARBA00023136"/>
    </source>
</evidence>
<feature type="transmembrane region" description="Helical" evidence="7">
    <location>
        <begin position="181"/>
        <end position="201"/>
    </location>
</feature>
<keyword evidence="3 7" id="KW-0812">Transmembrane</keyword>
<accession>A0A9D4V1W3</accession>
<feature type="transmembrane region" description="Helical" evidence="7">
    <location>
        <begin position="112"/>
        <end position="135"/>
    </location>
</feature>
<feature type="transmembrane region" description="Helical" evidence="7">
    <location>
        <begin position="147"/>
        <end position="169"/>
    </location>
</feature>
<evidence type="ECO:0000256" key="5">
    <source>
        <dbReference type="ARBA" id="ARBA00022989"/>
    </source>
</evidence>
<dbReference type="GO" id="GO:0016020">
    <property type="term" value="C:membrane"/>
    <property type="evidence" value="ECO:0007669"/>
    <property type="project" value="UniProtKB-SubCell"/>
</dbReference>
<dbReference type="InterPro" id="IPR013057">
    <property type="entry name" value="AA_transpt_TM"/>
</dbReference>
<feature type="transmembrane region" description="Helical" evidence="7">
    <location>
        <begin position="302"/>
        <end position="324"/>
    </location>
</feature>
<dbReference type="GO" id="GO:0006865">
    <property type="term" value="P:amino acid transport"/>
    <property type="evidence" value="ECO:0007669"/>
    <property type="project" value="UniProtKB-KW"/>
</dbReference>